<keyword evidence="7 11" id="KW-0812">Transmembrane</keyword>
<feature type="transmembrane region" description="Helical" evidence="11">
    <location>
        <begin position="165"/>
        <end position="184"/>
    </location>
</feature>
<evidence type="ECO:0000256" key="4">
    <source>
        <dbReference type="ARBA" id="ARBA00022448"/>
    </source>
</evidence>
<feature type="domain" description="ABC transmembrane type-1" evidence="12">
    <location>
        <begin position="87"/>
        <end position="291"/>
    </location>
</feature>
<evidence type="ECO:0000256" key="5">
    <source>
        <dbReference type="ARBA" id="ARBA00022475"/>
    </source>
</evidence>
<comment type="similarity">
    <text evidence="3">Belongs to the binding-protein-dependent transport system permease family. MalFG subfamily.</text>
</comment>
<evidence type="ECO:0000313" key="13">
    <source>
        <dbReference type="EMBL" id="QSI76716.1"/>
    </source>
</evidence>
<keyword evidence="6" id="KW-0762">Sugar transport</keyword>
<protein>
    <recommendedName>
        <fullName evidence="10">Maltose/maltodextrin transport system permease protein MalG</fullName>
    </recommendedName>
</protein>
<feature type="transmembrane region" description="Helical" evidence="11">
    <location>
        <begin position="93"/>
        <end position="113"/>
    </location>
</feature>
<dbReference type="PANTHER" id="PTHR32243">
    <property type="entry name" value="MALTOSE TRANSPORT SYSTEM PERMEASE-RELATED"/>
    <property type="match status" value="1"/>
</dbReference>
<keyword evidence="4 11" id="KW-0813">Transport</keyword>
<sequence>MGMVVGREVVWRRRVAHVGIWLALALILYPFANMLWQAVTAHASAADGQHWWPQFTADHLLMVLGWRDQLDEYGGRLAARVEFWLWMWNSVKVAVITTAIATSLALTTAYAFARLRFGGRASLDKLLYMSHFFPGFLLAVAYWSIFDRIGDTFPVIGIDTHGGLVLALTGQATLGMVWAFKGYFEQLPLEIEEAARIDGATDWQTFRAIALPLARPMIVVMVLLLVTSLMYEPILSAALLTGSDTATLPIGLNRFTIAAGSAGNGSAVALHEFAAAALLASLPGVVVFVFAQRWMDQSTAGSVKG</sequence>
<evidence type="ECO:0000259" key="12">
    <source>
        <dbReference type="PROSITE" id="PS50928"/>
    </source>
</evidence>
<dbReference type="PROSITE" id="PS50928">
    <property type="entry name" value="ABC_TM1"/>
    <property type="match status" value="1"/>
</dbReference>
<evidence type="ECO:0000256" key="8">
    <source>
        <dbReference type="ARBA" id="ARBA00022989"/>
    </source>
</evidence>
<evidence type="ECO:0000256" key="9">
    <source>
        <dbReference type="ARBA" id="ARBA00023136"/>
    </source>
</evidence>
<evidence type="ECO:0000256" key="3">
    <source>
        <dbReference type="ARBA" id="ARBA00009047"/>
    </source>
</evidence>
<accession>A0ABX7M4P2</accession>
<dbReference type="PANTHER" id="PTHR32243:SF50">
    <property type="entry name" value="MALTOSE_MALTODEXTRIN TRANSPORT SYSTEM PERMEASE PROTEIN MALG"/>
    <property type="match status" value="1"/>
</dbReference>
<keyword evidence="5" id="KW-1003">Cell membrane</keyword>
<dbReference type="Proteomes" id="UP000663570">
    <property type="component" value="Chromosome"/>
</dbReference>
<evidence type="ECO:0000256" key="1">
    <source>
        <dbReference type="ARBA" id="ARBA00002264"/>
    </source>
</evidence>
<evidence type="ECO:0000256" key="2">
    <source>
        <dbReference type="ARBA" id="ARBA00004651"/>
    </source>
</evidence>
<evidence type="ECO:0000313" key="14">
    <source>
        <dbReference type="Proteomes" id="UP000663570"/>
    </source>
</evidence>
<dbReference type="RefSeq" id="WP_206254341.1">
    <property type="nucleotide sequence ID" value="NZ_CP071060.1"/>
</dbReference>
<feature type="transmembrane region" description="Helical" evidence="11">
    <location>
        <begin position="273"/>
        <end position="291"/>
    </location>
</feature>
<dbReference type="Gene3D" id="1.10.3720.10">
    <property type="entry name" value="MetI-like"/>
    <property type="match status" value="1"/>
</dbReference>
<keyword evidence="9 11" id="KW-0472">Membrane</keyword>
<evidence type="ECO:0000256" key="6">
    <source>
        <dbReference type="ARBA" id="ARBA00022597"/>
    </source>
</evidence>
<proteinExistence type="inferred from homology"/>
<gene>
    <name evidence="13" type="ORF">JY500_20005</name>
</gene>
<dbReference type="SUPFAM" id="SSF161098">
    <property type="entry name" value="MetI-like"/>
    <property type="match status" value="1"/>
</dbReference>
<evidence type="ECO:0000256" key="10">
    <source>
        <dbReference type="ARBA" id="ARBA00041109"/>
    </source>
</evidence>
<keyword evidence="8 11" id="KW-1133">Transmembrane helix</keyword>
<dbReference type="EMBL" id="CP071060">
    <property type="protein sequence ID" value="QSI76716.1"/>
    <property type="molecule type" value="Genomic_DNA"/>
</dbReference>
<dbReference type="InterPro" id="IPR050901">
    <property type="entry name" value="BP-dep_ABC_trans_perm"/>
</dbReference>
<evidence type="ECO:0000256" key="11">
    <source>
        <dbReference type="RuleBase" id="RU363032"/>
    </source>
</evidence>
<dbReference type="InterPro" id="IPR000515">
    <property type="entry name" value="MetI-like"/>
</dbReference>
<evidence type="ECO:0000256" key="7">
    <source>
        <dbReference type="ARBA" id="ARBA00022692"/>
    </source>
</evidence>
<feature type="transmembrane region" description="Helical" evidence="11">
    <location>
        <begin position="205"/>
        <end position="231"/>
    </location>
</feature>
<reference evidence="13 14" key="1">
    <citation type="submission" date="2021-02" db="EMBL/GenBank/DDBJ databases">
        <title>Niveibacterium changnyeongensis HC41.</title>
        <authorList>
            <person name="Kang M."/>
        </authorList>
    </citation>
    <scope>NUCLEOTIDE SEQUENCE [LARGE SCALE GENOMIC DNA]</scope>
    <source>
        <strain evidence="13 14">HC41</strain>
    </source>
</reference>
<feature type="transmembrane region" description="Helical" evidence="11">
    <location>
        <begin position="125"/>
        <end position="145"/>
    </location>
</feature>
<comment type="subcellular location">
    <subcellularLocation>
        <location evidence="2 11">Cell membrane</location>
        <topology evidence="2 11">Multi-pass membrane protein</topology>
    </subcellularLocation>
</comment>
<dbReference type="CDD" id="cd06261">
    <property type="entry name" value="TM_PBP2"/>
    <property type="match status" value="1"/>
</dbReference>
<name>A0ABX7M4P2_9RHOO</name>
<dbReference type="Pfam" id="PF00528">
    <property type="entry name" value="BPD_transp_1"/>
    <property type="match status" value="1"/>
</dbReference>
<keyword evidence="14" id="KW-1185">Reference proteome</keyword>
<organism evidence="13 14">
    <name type="scientific">Niveibacterium microcysteis</name>
    <dbReference type="NCBI Taxonomy" id="2811415"/>
    <lineage>
        <taxon>Bacteria</taxon>
        <taxon>Pseudomonadati</taxon>
        <taxon>Pseudomonadota</taxon>
        <taxon>Betaproteobacteria</taxon>
        <taxon>Rhodocyclales</taxon>
        <taxon>Rhodocyclaceae</taxon>
        <taxon>Niveibacterium</taxon>
    </lineage>
</organism>
<dbReference type="InterPro" id="IPR035906">
    <property type="entry name" value="MetI-like_sf"/>
</dbReference>
<comment type="function">
    <text evidence="1">Part of the ABC transporter complex MalEFGK involved in maltose/maltodextrin import. Probably responsible for the translocation of the substrate across the membrane.</text>
</comment>